<evidence type="ECO:0000259" key="1">
    <source>
        <dbReference type="Pfam" id="PF13175"/>
    </source>
</evidence>
<dbReference type="InterPro" id="IPR041685">
    <property type="entry name" value="AAA_GajA/Old/RecF-like"/>
</dbReference>
<evidence type="ECO:0000259" key="2">
    <source>
        <dbReference type="Pfam" id="PF13304"/>
    </source>
</evidence>
<dbReference type="InterPro" id="IPR027417">
    <property type="entry name" value="P-loop_NTPase"/>
</dbReference>
<organism evidence="3 4">
    <name type="scientific">Cyanobium gracile UHCC 0139</name>
    <dbReference type="NCBI Taxonomy" id="3110308"/>
    <lineage>
        <taxon>Bacteria</taxon>
        <taxon>Bacillati</taxon>
        <taxon>Cyanobacteriota</taxon>
        <taxon>Cyanophyceae</taxon>
        <taxon>Synechococcales</taxon>
        <taxon>Prochlorococcaceae</taxon>
        <taxon>Cyanobium</taxon>
    </lineage>
</organism>
<name>A0ABU5RY09_9CYAN</name>
<comment type="caution">
    <text evidence="3">The sequence shown here is derived from an EMBL/GenBank/DDBJ whole genome shotgun (WGS) entry which is preliminary data.</text>
</comment>
<keyword evidence="4" id="KW-1185">Reference proteome</keyword>
<dbReference type="Pfam" id="PF13304">
    <property type="entry name" value="AAA_21"/>
    <property type="match status" value="1"/>
</dbReference>
<dbReference type="RefSeq" id="WP_323306597.1">
    <property type="nucleotide sequence ID" value="NZ_JAYGHX010000014.1"/>
</dbReference>
<evidence type="ECO:0000313" key="3">
    <source>
        <dbReference type="EMBL" id="MEA5392665.1"/>
    </source>
</evidence>
<dbReference type="PANTHER" id="PTHR40396:SF1">
    <property type="entry name" value="ATPASE AAA-TYPE CORE DOMAIN-CONTAINING PROTEIN"/>
    <property type="match status" value="1"/>
</dbReference>
<proteinExistence type="predicted"/>
<protein>
    <submittedName>
        <fullName evidence="3">AAA family ATPase</fullName>
    </submittedName>
</protein>
<dbReference type="Pfam" id="PF13175">
    <property type="entry name" value="AAA_15"/>
    <property type="match status" value="1"/>
</dbReference>
<dbReference type="InterPro" id="IPR003959">
    <property type="entry name" value="ATPase_AAA_core"/>
</dbReference>
<dbReference type="EMBL" id="JAYGHX010000014">
    <property type="protein sequence ID" value="MEA5392665.1"/>
    <property type="molecule type" value="Genomic_DNA"/>
</dbReference>
<dbReference type="PANTHER" id="PTHR40396">
    <property type="entry name" value="ATPASE-LIKE PROTEIN"/>
    <property type="match status" value="1"/>
</dbReference>
<feature type="domain" description="ATPase AAA-type core" evidence="2">
    <location>
        <begin position="253"/>
        <end position="336"/>
    </location>
</feature>
<gene>
    <name evidence="3" type="ORF">VB738_15480</name>
</gene>
<evidence type="ECO:0000313" key="4">
    <source>
        <dbReference type="Proteomes" id="UP001304461"/>
    </source>
</evidence>
<feature type="domain" description="Endonuclease GajA/Old nuclease/RecF-like AAA" evidence="1">
    <location>
        <begin position="15"/>
        <end position="152"/>
    </location>
</feature>
<dbReference type="Gene3D" id="3.40.50.300">
    <property type="entry name" value="P-loop containing nucleotide triphosphate hydrolases"/>
    <property type="match status" value="1"/>
</dbReference>
<dbReference type="SUPFAM" id="SSF52540">
    <property type="entry name" value="P-loop containing nucleoside triphosphate hydrolases"/>
    <property type="match status" value="1"/>
</dbReference>
<reference evidence="3 4" key="1">
    <citation type="submission" date="2023-12" db="EMBL/GenBank/DDBJ databases">
        <title>Baltic Sea Cyanobacteria.</title>
        <authorList>
            <person name="Delbaje E."/>
            <person name="Fewer D.P."/>
            <person name="Shishido T.K."/>
        </authorList>
    </citation>
    <scope>NUCLEOTIDE SEQUENCE [LARGE SCALE GENOMIC DNA]</scope>
    <source>
        <strain evidence="3 4">UHCC 0139</strain>
    </source>
</reference>
<accession>A0ABU5RY09</accession>
<sequence length="404" mass="45595">MPVSNCVEVGSGIQLTKLHVENFKSLVNFDISFSKFSCLIGLNGSGKTTVLQFIDFLSQLSKGDTLDWLKTRQWSSSDLHSKLTSQRLIKFSATFLLDEIGQVIWEATFNPDLSRCTYERISIDKLILMLAEEKKLSLHKNVDNSVPPIQNYPIIFDYQGSVISQLGHDLLGNFHPALLKVKEFLLKTHSLELLSPAFLRRRSRNSEGGIGYGGEQMTAVLYGLGRSKRNEILAKLKTVYPYLQEIDVSQLQAGWKKLSVVEEYSSKKYSFESKHVNDGLLRLLAVFAQLKYDDGFVLFDEIENGINPELIEFVIDLLVESPHQVLASTHSPIVLNYIEDNVAIEGLIYIYKGQNGFTRSIPFFSIPSMNEKLSVMGPGDVYQDTSLVELQEEIISLGYLEPHQ</sequence>
<dbReference type="Proteomes" id="UP001304461">
    <property type="component" value="Unassembled WGS sequence"/>
</dbReference>